<feature type="domain" description="Sigma-54 factor interaction" evidence="7">
    <location>
        <begin position="491"/>
        <end position="719"/>
    </location>
</feature>
<evidence type="ECO:0000256" key="1">
    <source>
        <dbReference type="ARBA" id="ARBA00022741"/>
    </source>
</evidence>
<organism evidence="8 9">
    <name type="scientific">Eiseniibacteriota bacterium</name>
    <dbReference type="NCBI Taxonomy" id="2212470"/>
    <lineage>
        <taxon>Bacteria</taxon>
        <taxon>Candidatus Eiseniibacteriota</taxon>
    </lineage>
</organism>
<dbReference type="Gene3D" id="3.40.50.300">
    <property type="entry name" value="P-loop containing nucleotide triphosphate hydrolases"/>
    <property type="match status" value="1"/>
</dbReference>
<dbReference type="Gene3D" id="1.25.40.10">
    <property type="entry name" value="Tetratricopeptide repeat domain"/>
    <property type="match status" value="1"/>
</dbReference>
<evidence type="ECO:0000259" key="7">
    <source>
        <dbReference type="PROSITE" id="PS50045"/>
    </source>
</evidence>
<dbReference type="InterPro" id="IPR025662">
    <property type="entry name" value="Sigma_54_int_dom_ATP-bd_1"/>
</dbReference>
<dbReference type="InterPro" id="IPR002197">
    <property type="entry name" value="HTH_Fis"/>
</dbReference>
<evidence type="ECO:0000313" key="9">
    <source>
        <dbReference type="Proteomes" id="UP000777784"/>
    </source>
</evidence>
<keyword evidence="2" id="KW-0067">ATP-binding</keyword>
<dbReference type="PRINTS" id="PR01590">
    <property type="entry name" value="HTHFIS"/>
</dbReference>
<dbReference type="InterPro" id="IPR002078">
    <property type="entry name" value="Sigma_54_int"/>
</dbReference>
<evidence type="ECO:0000256" key="5">
    <source>
        <dbReference type="ARBA" id="ARBA00023163"/>
    </source>
</evidence>
<dbReference type="Proteomes" id="UP000777784">
    <property type="component" value="Unassembled WGS sequence"/>
</dbReference>
<feature type="region of interest" description="Disordered" evidence="6">
    <location>
        <begin position="441"/>
        <end position="466"/>
    </location>
</feature>
<evidence type="ECO:0000256" key="2">
    <source>
        <dbReference type="ARBA" id="ARBA00022840"/>
    </source>
</evidence>
<protein>
    <submittedName>
        <fullName evidence="8">Sigma 54-interacting transcriptional regulator</fullName>
    </submittedName>
</protein>
<dbReference type="SUPFAM" id="SSF48452">
    <property type="entry name" value="TPR-like"/>
    <property type="match status" value="2"/>
</dbReference>
<dbReference type="GO" id="GO:0043565">
    <property type="term" value="F:sequence-specific DNA binding"/>
    <property type="evidence" value="ECO:0007669"/>
    <property type="project" value="InterPro"/>
</dbReference>
<dbReference type="SUPFAM" id="SSF52540">
    <property type="entry name" value="P-loop containing nucleoside triphosphate hydrolases"/>
    <property type="match status" value="1"/>
</dbReference>
<evidence type="ECO:0000256" key="3">
    <source>
        <dbReference type="ARBA" id="ARBA00023015"/>
    </source>
</evidence>
<keyword evidence="5" id="KW-0804">Transcription</keyword>
<dbReference type="PROSITE" id="PS00688">
    <property type="entry name" value="SIGMA54_INTERACT_3"/>
    <property type="match status" value="1"/>
</dbReference>
<dbReference type="CDD" id="cd00009">
    <property type="entry name" value="AAA"/>
    <property type="match status" value="1"/>
</dbReference>
<keyword evidence="4" id="KW-0238">DNA-binding</keyword>
<dbReference type="Pfam" id="PF02954">
    <property type="entry name" value="HTH_8"/>
    <property type="match status" value="1"/>
</dbReference>
<evidence type="ECO:0000313" key="8">
    <source>
        <dbReference type="EMBL" id="MBU2692228.1"/>
    </source>
</evidence>
<evidence type="ECO:0000256" key="6">
    <source>
        <dbReference type="SAM" id="MobiDB-lite"/>
    </source>
</evidence>
<accession>A0A948WDW2</accession>
<reference evidence="8" key="1">
    <citation type="submission" date="2021-05" db="EMBL/GenBank/DDBJ databases">
        <title>Energy efficiency and biological interactions define the core microbiome of deep oligotrophic groundwater.</title>
        <authorList>
            <person name="Mehrshad M."/>
            <person name="Lopez-Fernandez M."/>
            <person name="Bell E."/>
            <person name="Bernier-Latmani R."/>
            <person name="Bertilsson S."/>
            <person name="Dopson M."/>
        </authorList>
    </citation>
    <scope>NUCLEOTIDE SEQUENCE</scope>
    <source>
        <strain evidence="8">Modern_marine.mb.64</strain>
    </source>
</reference>
<dbReference type="InterPro" id="IPR003593">
    <property type="entry name" value="AAA+_ATPase"/>
</dbReference>
<dbReference type="InterPro" id="IPR027417">
    <property type="entry name" value="P-loop_NTPase"/>
</dbReference>
<comment type="caution">
    <text evidence="8">The sequence shown here is derived from an EMBL/GenBank/DDBJ whole genome shotgun (WGS) entry which is preliminary data.</text>
</comment>
<dbReference type="PROSITE" id="PS00676">
    <property type="entry name" value="SIGMA54_INTERACT_2"/>
    <property type="match status" value="1"/>
</dbReference>
<dbReference type="PROSITE" id="PS00675">
    <property type="entry name" value="SIGMA54_INTERACT_1"/>
    <property type="match status" value="1"/>
</dbReference>
<dbReference type="InterPro" id="IPR009057">
    <property type="entry name" value="Homeodomain-like_sf"/>
</dbReference>
<dbReference type="Pfam" id="PF00158">
    <property type="entry name" value="Sigma54_activat"/>
    <property type="match status" value="1"/>
</dbReference>
<keyword evidence="3" id="KW-0805">Transcription regulation</keyword>
<keyword evidence="1" id="KW-0547">Nucleotide-binding</keyword>
<dbReference type="InterPro" id="IPR011990">
    <property type="entry name" value="TPR-like_helical_dom_sf"/>
</dbReference>
<dbReference type="InterPro" id="IPR025943">
    <property type="entry name" value="Sigma_54_int_dom_ATP-bd_2"/>
</dbReference>
<sequence length="789" mass="86831">MSLEGCGEHLSTSSHLPAEALASCLRRARLYLDAASPTHAYELLQPIVSTSIEGIPERDDRLALVSCYLESCQALRKTKELRVWTPVLRDLLQSAGSVSAEIQVRGTAVLAYILSESGDYPSSLDLCRRMGPDVLAKANPQTAVLILIQTVTPLMRLGNLEEAEAKAAEALELAERYGDRVLWGKTCGQMANVLRIRGRLEESLRFYGKSEQLRRDGGDLTGVVRVLLNRAWLLNRMGLLEQSHATFAQAHKQARQIGHATLILRSALGQGMLAGRCGDWPEARRLLLSCWRMARRMEMPREECLSLEFLGEVMATSGHFGRAHRALNLCRRLADCLSPAGDLVVECYLRFSLLACAESKWPRAEKAARNAIDLASQCGMDWEEAQGWGLLSLALESQGMNDKAEQTALRAQDLLRKMNLGQKADLVSGWRHQLLQANMKTRASEGPSGHFERLDFSRPKPKGAVKAAPKGALTDAQTSMALNPIWNEIGLITGSLPMKRVLEKARRLAEDGAFILLTGETGTGKELVARGIHKLAGRRGRFVPFNCGACPDALIQSELFGADAGAFTGATRNRRGLVREAEGGTLFLDEVGELSPRAQVALLRFLDRGEVKALGSTAIHNIQLGIVSATQKDLPQKLKMGLFRKDLYYRLAQGRIDLPPLRNRLEDLALLIRHLWNHHGAGSALPKGLVEEAGLLVFREHSWPGNIRELDHFVRALRLRFNGIGNGASFDPAVIREMLLDSALKPSPVAIERPSRDRVVSALAAAGGNRSRAAKMLGISRQMVYRILR</sequence>
<dbReference type="SMART" id="SM00028">
    <property type="entry name" value="TPR"/>
    <property type="match status" value="4"/>
</dbReference>
<dbReference type="InterPro" id="IPR058031">
    <property type="entry name" value="AAA_lid_NorR"/>
</dbReference>
<dbReference type="SMART" id="SM00382">
    <property type="entry name" value="AAA"/>
    <property type="match status" value="1"/>
</dbReference>
<dbReference type="EMBL" id="JAHJDP010000087">
    <property type="protein sequence ID" value="MBU2692228.1"/>
    <property type="molecule type" value="Genomic_DNA"/>
</dbReference>
<dbReference type="GO" id="GO:0005524">
    <property type="term" value="F:ATP binding"/>
    <property type="evidence" value="ECO:0007669"/>
    <property type="project" value="UniProtKB-KW"/>
</dbReference>
<dbReference type="AlphaFoldDB" id="A0A948WDW2"/>
<gene>
    <name evidence="8" type="ORF">KJ970_15000</name>
</gene>
<dbReference type="SUPFAM" id="SSF46689">
    <property type="entry name" value="Homeodomain-like"/>
    <property type="match status" value="1"/>
</dbReference>
<dbReference type="FunFam" id="3.40.50.300:FF:000006">
    <property type="entry name" value="DNA-binding transcriptional regulator NtrC"/>
    <property type="match status" value="1"/>
</dbReference>
<proteinExistence type="predicted"/>
<dbReference type="Gene3D" id="1.10.10.60">
    <property type="entry name" value="Homeodomain-like"/>
    <property type="match status" value="1"/>
</dbReference>
<dbReference type="InterPro" id="IPR025944">
    <property type="entry name" value="Sigma_54_int_dom_CS"/>
</dbReference>
<dbReference type="InterPro" id="IPR019734">
    <property type="entry name" value="TPR_rpt"/>
</dbReference>
<name>A0A948WDW2_UNCEI</name>
<dbReference type="Gene3D" id="1.10.8.60">
    <property type="match status" value="1"/>
</dbReference>
<evidence type="ECO:0000256" key="4">
    <source>
        <dbReference type="ARBA" id="ARBA00023125"/>
    </source>
</evidence>
<dbReference type="GO" id="GO:0006355">
    <property type="term" value="P:regulation of DNA-templated transcription"/>
    <property type="evidence" value="ECO:0007669"/>
    <property type="project" value="InterPro"/>
</dbReference>
<dbReference type="PROSITE" id="PS50045">
    <property type="entry name" value="SIGMA54_INTERACT_4"/>
    <property type="match status" value="1"/>
</dbReference>
<dbReference type="PANTHER" id="PTHR32071">
    <property type="entry name" value="TRANSCRIPTIONAL REGULATORY PROTEIN"/>
    <property type="match status" value="1"/>
</dbReference>
<dbReference type="Pfam" id="PF25601">
    <property type="entry name" value="AAA_lid_14"/>
    <property type="match status" value="1"/>
</dbReference>